<evidence type="ECO:0000313" key="1">
    <source>
        <dbReference type="EMBL" id="PZQ95202.1"/>
    </source>
</evidence>
<dbReference type="Pfam" id="PF02924">
    <property type="entry name" value="HDPD"/>
    <property type="match status" value="1"/>
</dbReference>
<name>A0A2W5S254_CERSP</name>
<proteinExistence type="predicted"/>
<comment type="caution">
    <text evidence="1">The sequence shown here is derived from an EMBL/GenBank/DDBJ whole genome shotgun (WGS) entry which is preliminary data.</text>
</comment>
<dbReference type="Gene3D" id="2.40.300.10">
    <property type="entry name" value="Head decoration protein D"/>
    <property type="match status" value="1"/>
</dbReference>
<evidence type="ECO:0008006" key="3">
    <source>
        <dbReference type="Google" id="ProtNLM"/>
    </source>
</evidence>
<organism evidence="1 2">
    <name type="scientific">Cereibacter sphaeroides</name>
    <name type="common">Rhodobacter sphaeroides</name>
    <dbReference type="NCBI Taxonomy" id="1063"/>
    <lineage>
        <taxon>Bacteria</taxon>
        <taxon>Pseudomonadati</taxon>
        <taxon>Pseudomonadota</taxon>
        <taxon>Alphaproteobacteria</taxon>
        <taxon>Rhodobacterales</taxon>
        <taxon>Paracoccaceae</taxon>
        <taxon>Cereibacter</taxon>
    </lineage>
</organism>
<protein>
    <recommendedName>
        <fullName evidence="3">Head decoration protein</fullName>
    </recommendedName>
</protein>
<sequence length="144" mass="14837">MAHDNTIPLGKPGIASFESESYGNSAELLFGDTPAVVTDVATVKAGAAIDWPLATVVNIAEDGTITKAVVAAGASNGNAITAAPIVMANGQSMSIPIYKAGHFRQQALTFDATFTTDALKKIALPDAPMILISKAKYDDANFPA</sequence>
<reference evidence="1 2" key="1">
    <citation type="submission" date="2017-08" db="EMBL/GenBank/DDBJ databases">
        <title>Infants hospitalized years apart are colonized by the same room-sourced microbial strains.</title>
        <authorList>
            <person name="Brooks B."/>
            <person name="Olm M.R."/>
            <person name="Firek B.A."/>
            <person name="Baker R."/>
            <person name="Thomas B.C."/>
            <person name="Morowitz M.J."/>
            <person name="Banfield J.F."/>
        </authorList>
    </citation>
    <scope>NUCLEOTIDE SEQUENCE [LARGE SCALE GENOMIC DNA]</scope>
    <source>
        <strain evidence="1">S2_003_000_R2_11</strain>
    </source>
</reference>
<gene>
    <name evidence="1" type="ORF">DI533_20335</name>
</gene>
<dbReference type="Proteomes" id="UP000248975">
    <property type="component" value="Unassembled WGS sequence"/>
</dbReference>
<evidence type="ECO:0000313" key="2">
    <source>
        <dbReference type="Proteomes" id="UP000248975"/>
    </source>
</evidence>
<dbReference type="InterPro" id="IPR004195">
    <property type="entry name" value="Head_decoration_D"/>
</dbReference>
<dbReference type="AlphaFoldDB" id="A0A2W5S254"/>
<accession>A0A2W5S254</accession>
<dbReference type="EMBL" id="QFQS01000009">
    <property type="protein sequence ID" value="PZQ95202.1"/>
    <property type="molecule type" value="Genomic_DNA"/>
</dbReference>